<dbReference type="PRINTS" id="PR00377">
    <property type="entry name" value="IMPHPHTASES"/>
</dbReference>
<gene>
    <name evidence="8" type="ORF">JQS30_04305</name>
</gene>
<feature type="binding site" evidence="6">
    <location>
        <position position="82"/>
    </location>
    <ligand>
        <name>Mg(2+)</name>
        <dbReference type="ChEBI" id="CHEBI:18420"/>
        <label>1</label>
        <note>catalytic</note>
    </ligand>
</feature>
<comment type="catalytic activity">
    <reaction evidence="1">
        <text>adenosine 3',5'-bisphosphate + H2O = AMP + phosphate</text>
        <dbReference type="Rhea" id="RHEA:10040"/>
        <dbReference type="ChEBI" id="CHEBI:15377"/>
        <dbReference type="ChEBI" id="CHEBI:43474"/>
        <dbReference type="ChEBI" id="CHEBI:58343"/>
        <dbReference type="ChEBI" id="CHEBI:456215"/>
        <dbReference type="EC" id="3.1.3.7"/>
    </reaction>
</comment>
<dbReference type="InterPro" id="IPR020583">
    <property type="entry name" value="Inositol_monoP_metal-BS"/>
</dbReference>
<evidence type="ECO:0000256" key="1">
    <source>
        <dbReference type="ARBA" id="ARBA00001625"/>
    </source>
</evidence>
<dbReference type="CDD" id="cd01638">
    <property type="entry name" value="CysQ"/>
    <property type="match status" value="1"/>
</dbReference>
<dbReference type="InterPro" id="IPR050725">
    <property type="entry name" value="CysQ/Inositol_MonoPase"/>
</dbReference>
<dbReference type="KEGG" id="nav:JQS30_04305"/>
<dbReference type="PANTHER" id="PTHR43028:SF5">
    <property type="entry name" value="3'(2'),5'-BISPHOSPHATE NUCLEOTIDASE 1"/>
    <property type="match status" value="1"/>
</dbReference>
<dbReference type="GO" id="GO:0000103">
    <property type="term" value="P:sulfate assimilation"/>
    <property type="evidence" value="ECO:0007669"/>
    <property type="project" value="TreeGrafter"/>
</dbReference>
<dbReference type="RefSeq" id="WP_213172157.1">
    <property type="nucleotide sequence ID" value="NZ_CP070496.1"/>
</dbReference>
<keyword evidence="9" id="KW-1185">Reference proteome</keyword>
<evidence type="ECO:0000256" key="3">
    <source>
        <dbReference type="ARBA" id="ARBA00022842"/>
    </source>
</evidence>
<evidence type="ECO:0000256" key="5">
    <source>
        <dbReference type="ARBA" id="ARBA00042530"/>
    </source>
</evidence>
<dbReference type="PANTHER" id="PTHR43028">
    <property type="entry name" value="3'(2'),5'-BISPHOSPHATE NUCLEOTIDASE 1"/>
    <property type="match status" value="1"/>
</dbReference>
<accession>A0A895XUE5</accession>
<dbReference type="GO" id="GO:0046872">
    <property type="term" value="F:metal ion binding"/>
    <property type="evidence" value="ECO:0007669"/>
    <property type="project" value="UniProtKB-KW"/>
</dbReference>
<dbReference type="Gene3D" id="3.30.540.10">
    <property type="entry name" value="Fructose-1,6-Bisphosphatase, subunit A, domain 1"/>
    <property type="match status" value="1"/>
</dbReference>
<reference evidence="8" key="1">
    <citation type="submission" date="2021-02" db="EMBL/GenBank/DDBJ databases">
        <title>Natronoglycomyces albus gen. nov., sp. nov, a haloalkaliphilic actinobacterium from a soda solonchak soil.</title>
        <authorList>
            <person name="Sorokin D.Y."/>
            <person name="Khijniak T.V."/>
            <person name="Zakharycheva A.P."/>
            <person name="Boueva O.V."/>
            <person name="Ariskina E.V."/>
            <person name="Hahnke R.L."/>
            <person name="Bunk B."/>
            <person name="Sproer C."/>
            <person name="Schumann P."/>
            <person name="Evtushenko L.I."/>
            <person name="Kublanov I.V."/>
        </authorList>
    </citation>
    <scope>NUCLEOTIDE SEQUENCE</scope>
    <source>
        <strain evidence="8">DSM 106290</strain>
    </source>
</reference>
<organism evidence="8 9">
    <name type="scientific">Natronoglycomyces albus</name>
    <dbReference type="NCBI Taxonomy" id="2811108"/>
    <lineage>
        <taxon>Bacteria</taxon>
        <taxon>Bacillati</taxon>
        <taxon>Actinomycetota</taxon>
        <taxon>Actinomycetes</taxon>
        <taxon>Glycomycetales</taxon>
        <taxon>Glycomycetaceae</taxon>
        <taxon>Natronoglycomyces</taxon>
    </lineage>
</organism>
<evidence type="ECO:0000256" key="2">
    <source>
        <dbReference type="ARBA" id="ARBA00022723"/>
    </source>
</evidence>
<sequence length="274" mass="29371">MTSKRDRDPASCHDDASPQPHDSDVALAAALADGAGQKLLSLRNRIGFSDSRRLRDEGDQLAHQYLLEELVAFRPGDAVLSEEGRGQTSRYGTERLTADRVWIIDPLDGTREYSEEGRDDWAVHVALWERARGITAAAVALPAQGATLRSDQAPVPIEQRKHSVIRIAVSRTRPPVEAKSAAATLGAELVPMGSAGAKLAAVVTGKVDAYVHAGGQFEWDSAAPVGVALAGGWHASRLDGSKLVYNQPDPYLPDLVACRPDLATSLLEAIRESL</sequence>
<feature type="binding site" evidence="6">
    <location>
        <position position="105"/>
    </location>
    <ligand>
        <name>Mg(2+)</name>
        <dbReference type="ChEBI" id="CHEBI:18420"/>
        <label>1</label>
        <note>catalytic</note>
    </ligand>
</feature>
<dbReference type="PROSITE" id="PS00629">
    <property type="entry name" value="IMP_1"/>
    <property type="match status" value="1"/>
</dbReference>
<dbReference type="EMBL" id="CP070496">
    <property type="protein sequence ID" value="QSB06146.1"/>
    <property type="molecule type" value="Genomic_DNA"/>
</dbReference>
<dbReference type="GO" id="GO:0050427">
    <property type="term" value="P:3'-phosphoadenosine 5'-phosphosulfate metabolic process"/>
    <property type="evidence" value="ECO:0007669"/>
    <property type="project" value="TreeGrafter"/>
</dbReference>
<dbReference type="GO" id="GO:0008441">
    <property type="term" value="F:3'(2'),5'-bisphosphate nucleotidase activity"/>
    <property type="evidence" value="ECO:0007669"/>
    <property type="project" value="UniProtKB-EC"/>
</dbReference>
<dbReference type="InterPro" id="IPR000760">
    <property type="entry name" value="Inositol_monophosphatase-like"/>
</dbReference>
<feature type="binding site" evidence="6">
    <location>
        <position position="220"/>
    </location>
    <ligand>
        <name>Mg(2+)</name>
        <dbReference type="ChEBI" id="CHEBI:18420"/>
        <label>2</label>
    </ligand>
</feature>
<evidence type="ECO:0000313" key="9">
    <source>
        <dbReference type="Proteomes" id="UP000662939"/>
    </source>
</evidence>
<keyword evidence="2 6" id="KW-0479">Metal-binding</keyword>
<evidence type="ECO:0000256" key="7">
    <source>
        <dbReference type="SAM" id="MobiDB-lite"/>
    </source>
</evidence>
<name>A0A895XUE5_9ACTN</name>
<dbReference type="Proteomes" id="UP000662939">
    <property type="component" value="Chromosome"/>
</dbReference>
<comment type="cofactor">
    <cofactor evidence="6">
        <name>Mg(2+)</name>
        <dbReference type="ChEBI" id="CHEBI:18420"/>
    </cofactor>
</comment>
<evidence type="ECO:0000256" key="4">
    <source>
        <dbReference type="ARBA" id="ARBA00041694"/>
    </source>
</evidence>
<dbReference type="AlphaFoldDB" id="A0A895XUE5"/>
<proteinExistence type="predicted"/>
<dbReference type="SUPFAM" id="SSF56655">
    <property type="entry name" value="Carbohydrate phosphatase"/>
    <property type="match status" value="1"/>
</dbReference>
<feature type="region of interest" description="Disordered" evidence="7">
    <location>
        <begin position="1"/>
        <end position="23"/>
    </location>
</feature>
<evidence type="ECO:0000256" key="6">
    <source>
        <dbReference type="PIRSR" id="PIRSR600760-2"/>
    </source>
</evidence>
<keyword evidence="3 6" id="KW-0460">Magnesium</keyword>
<feature type="binding site" evidence="6">
    <location>
        <position position="107"/>
    </location>
    <ligand>
        <name>Mg(2+)</name>
        <dbReference type="ChEBI" id="CHEBI:18420"/>
        <label>1</label>
        <note>catalytic</note>
    </ligand>
</feature>
<feature type="binding site" evidence="6">
    <location>
        <position position="108"/>
    </location>
    <ligand>
        <name>Mg(2+)</name>
        <dbReference type="ChEBI" id="CHEBI:18420"/>
        <label>1</label>
        <note>catalytic</note>
    </ligand>
</feature>
<dbReference type="Gene3D" id="3.40.190.80">
    <property type="match status" value="1"/>
</dbReference>
<dbReference type="Pfam" id="PF00459">
    <property type="entry name" value="Inositol_P"/>
    <property type="match status" value="1"/>
</dbReference>
<protein>
    <recommendedName>
        <fullName evidence="4">3'(2'),5-bisphosphonucleoside 3'(2')-phosphohydrolase</fullName>
    </recommendedName>
    <alternativeName>
        <fullName evidence="5">DPNPase</fullName>
    </alternativeName>
</protein>
<evidence type="ECO:0000313" key="8">
    <source>
        <dbReference type="EMBL" id="QSB06146.1"/>
    </source>
</evidence>